<comment type="caution">
    <text evidence="1">The sequence shown here is derived from an EMBL/GenBank/DDBJ whole genome shotgun (WGS) entry which is preliminary data.</text>
</comment>
<dbReference type="InterPro" id="IPR010323">
    <property type="entry name" value="DUF924"/>
</dbReference>
<dbReference type="Pfam" id="PF06041">
    <property type="entry name" value="DUF924"/>
    <property type="match status" value="1"/>
</dbReference>
<gene>
    <name evidence="1" type="ORF">NEISICOT_00475</name>
</gene>
<dbReference type="Gene3D" id="1.20.58.320">
    <property type="entry name" value="TPR-like"/>
    <property type="match status" value="1"/>
</dbReference>
<dbReference type="eggNOG" id="COG3803">
    <property type="taxonomic scope" value="Bacteria"/>
</dbReference>
<reference evidence="1" key="1">
    <citation type="submission" date="2009-07" db="EMBL/GenBank/DDBJ databases">
        <authorList>
            <person name="Weinstock G."/>
            <person name="Sodergren E."/>
            <person name="Clifton S."/>
            <person name="Fulton L."/>
            <person name="Fulton B."/>
            <person name="Courtney L."/>
            <person name="Fronick C."/>
            <person name="Harrison M."/>
            <person name="Strong C."/>
            <person name="Farmer C."/>
            <person name="Delahaunty K."/>
            <person name="Markovic C."/>
            <person name="Hall O."/>
            <person name="Minx P."/>
            <person name="Tomlinson C."/>
            <person name="Mitreva M."/>
            <person name="Nelson J."/>
            <person name="Hou S."/>
            <person name="Wollam A."/>
            <person name="Pepin K.H."/>
            <person name="Johnson M."/>
            <person name="Bhonagiri V."/>
            <person name="Nash W.E."/>
            <person name="Warren W."/>
            <person name="Chinwalla A."/>
            <person name="Mardis E.R."/>
            <person name="Wilson R.K."/>
        </authorList>
    </citation>
    <scope>NUCLEOTIDE SEQUENCE [LARGE SCALE GENOMIC DNA]</scope>
    <source>
        <strain evidence="1">ATCC 29256</strain>
    </source>
</reference>
<dbReference type="Proteomes" id="UP000005365">
    <property type="component" value="Unassembled WGS sequence"/>
</dbReference>
<name>C6M1T8_NEISI</name>
<dbReference type="AlphaFoldDB" id="C6M1T8"/>
<protein>
    <submittedName>
        <fullName evidence="1">SpoVR like family protein</fullName>
    </submittedName>
</protein>
<evidence type="ECO:0000313" key="1">
    <source>
        <dbReference type="EMBL" id="EET45766.1"/>
    </source>
</evidence>
<evidence type="ECO:0000313" key="2">
    <source>
        <dbReference type="Proteomes" id="UP000005365"/>
    </source>
</evidence>
<keyword evidence="2" id="KW-1185">Reference proteome</keyword>
<sequence length="95" mass="11181">MNAPSSDYRAVLDFWFRETAPQQWFARSDAFDGIIRQRFFAVWQRATQGELADWRGNMQGSSRSSRRSDTCIRHNCYSTMSDTCIRPTACYKYTF</sequence>
<dbReference type="SUPFAM" id="SSF48452">
    <property type="entry name" value="TPR-like"/>
    <property type="match status" value="1"/>
</dbReference>
<proteinExistence type="predicted"/>
<organism evidence="1 2">
    <name type="scientific">Neisseria sicca ATCC 29256</name>
    <dbReference type="NCBI Taxonomy" id="547045"/>
    <lineage>
        <taxon>Bacteria</taxon>
        <taxon>Pseudomonadati</taxon>
        <taxon>Pseudomonadota</taxon>
        <taxon>Betaproteobacteria</taxon>
        <taxon>Neisseriales</taxon>
        <taxon>Neisseriaceae</taxon>
        <taxon>Neisseria</taxon>
    </lineage>
</organism>
<dbReference type="RefSeq" id="WP_003755935.1">
    <property type="nucleotide sequence ID" value="NZ_ACKO02000002.1"/>
</dbReference>
<accession>C6M1T8</accession>
<dbReference type="InterPro" id="IPR011990">
    <property type="entry name" value="TPR-like_helical_dom_sf"/>
</dbReference>
<dbReference type="EMBL" id="ACKO02000002">
    <property type="protein sequence ID" value="EET45766.1"/>
    <property type="molecule type" value="Genomic_DNA"/>
</dbReference>